<evidence type="ECO:0000313" key="3">
    <source>
        <dbReference type="Proteomes" id="UP000002943"/>
    </source>
</evidence>
<evidence type="ECO:0000259" key="1">
    <source>
        <dbReference type="PROSITE" id="PS51186"/>
    </source>
</evidence>
<dbReference type="InterPro" id="IPR016181">
    <property type="entry name" value="Acyl_CoA_acyltransferase"/>
</dbReference>
<name>E3BJP3_9VIBR</name>
<feature type="domain" description="N-acetyltransferase" evidence="1">
    <location>
        <begin position="1"/>
        <end position="140"/>
    </location>
</feature>
<sequence>MKVVFFEEVQNKREVLEVMLQLRSTYDLDSLAEQIEKQQAKGYQLVSVQSDAGVLAVAGFIVTEKLAWGKSIYIDDLVTNENCRFGGVGHFLMEWFKSYAKENGYKQIHLDSNVQRFDAHRFYLRQGFNIASHHFSLADL</sequence>
<proteinExistence type="predicted"/>
<dbReference type="PROSITE" id="PS51186">
    <property type="entry name" value="GNAT"/>
    <property type="match status" value="1"/>
</dbReference>
<dbReference type="OrthoDB" id="9799601at2"/>
<dbReference type="STRING" id="796620.VIBC2010_07579"/>
<dbReference type="eggNOG" id="COG0456">
    <property type="taxonomic scope" value="Bacteria"/>
</dbReference>
<organism evidence="2 3">
    <name type="scientific">Vibrio caribbeanicus ATCC BAA-2122</name>
    <dbReference type="NCBI Taxonomy" id="796620"/>
    <lineage>
        <taxon>Bacteria</taxon>
        <taxon>Pseudomonadati</taxon>
        <taxon>Pseudomonadota</taxon>
        <taxon>Gammaproteobacteria</taxon>
        <taxon>Vibrionales</taxon>
        <taxon>Vibrionaceae</taxon>
        <taxon>Vibrio</taxon>
    </lineage>
</organism>
<dbReference type="SUPFAM" id="SSF55729">
    <property type="entry name" value="Acyl-CoA N-acyltransferases (Nat)"/>
    <property type="match status" value="1"/>
</dbReference>
<comment type="caution">
    <text evidence="2">The sequence shown here is derived from an EMBL/GenBank/DDBJ whole genome shotgun (WGS) entry which is preliminary data.</text>
</comment>
<dbReference type="CDD" id="cd04301">
    <property type="entry name" value="NAT_SF"/>
    <property type="match status" value="1"/>
</dbReference>
<accession>E3BJP3</accession>
<evidence type="ECO:0000313" key="2">
    <source>
        <dbReference type="EMBL" id="EFP96812.1"/>
    </source>
</evidence>
<protein>
    <recommendedName>
        <fullName evidence="1">N-acetyltransferase domain-containing protein</fullName>
    </recommendedName>
</protein>
<dbReference type="Pfam" id="PF00583">
    <property type="entry name" value="Acetyltransf_1"/>
    <property type="match status" value="1"/>
</dbReference>
<dbReference type="InterPro" id="IPR000182">
    <property type="entry name" value="GNAT_dom"/>
</dbReference>
<gene>
    <name evidence="2" type="ORF">VIBC2010_07579</name>
</gene>
<reference evidence="2 3" key="1">
    <citation type="journal article" date="2012" name="Int. J. Syst. Evol. Microbiol.">
        <title>Vibrio caribbeanicus sp. nov., isolated from the marine sponge Scleritoderma cyanea.</title>
        <authorList>
            <person name="Hoffmann M."/>
            <person name="Monday S.R."/>
            <person name="Allard M.W."/>
            <person name="Strain E.A."/>
            <person name="Whittaker P."/>
            <person name="Naum M."/>
            <person name="McCarthy P.J."/>
            <person name="Lopez J.V."/>
            <person name="Fischer M."/>
            <person name="Brown E.W."/>
        </authorList>
    </citation>
    <scope>NUCLEOTIDE SEQUENCE [LARGE SCALE GENOMIC DNA]</scope>
    <source>
        <strain evidence="2 3">ATCC BAA-2122</strain>
    </source>
</reference>
<dbReference type="EMBL" id="AEIU01000069">
    <property type="protein sequence ID" value="EFP96812.1"/>
    <property type="molecule type" value="Genomic_DNA"/>
</dbReference>
<dbReference type="Proteomes" id="UP000002943">
    <property type="component" value="Unassembled WGS sequence"/>
</dbReference>
<dbReference type="RefSeq" id="WP_009601246.1">
    <property type="nucleotide sequence ID" value="NZ_AEIU01000069.1"/>
</dbReference>
<dbReference type="AlphaFoldDB" id="E3BJP3"/>
<dbReference type="Gene3D" id="3.40.630.30">
    <property type="match status" value="1"/>
</dbReference>
<dbReference type="GO" id="GO:0016747">
    <property type="term" value="F:acyltransferase activity, transferring groups other than amino-acyl groups"/>
    <property type="evidence" value="ECO:0007669"/>
    <property type="project" value="InterPro"/>
</dbReference>
<keyword evidence="3" id="KW-1185">Reference proteome</keyword>